<dbReference type="HOGENOM" id="CLU_071538_0_0_5"/>
<gene>
    <name evidence="2" type="ORF">OB2597_06615</name>
</gene>
<protein>
    <submittedName>
        <fullName evidence="2">Type I secretion target repeat protein</fullName>
    </submittedName>
</protein>
<dbReference type="RefSeq" id="WP_009805552.1">
    <property type="nucleotide sequence ID" value="NZ_CH724131.1"/>
</dbReference>
<feature type="domain" description="Hedgehog/Intein (Hint)" evidence="1">
    <location>
        <begin position="31"/>
        <end position="177"/>
    </location>
</feature>
<name>A3TTF8_PSEBH</name>
<accession>A3TTF8</accession>
<evidence type="ECO:0000259" key="1">
    <source>
        <dbReference type="Pfam" id="PF13403"/>
    </source>
</evidence>
<evidence type="ECO:0000313" key="3">
    <source>
        <dbReference type="Proteomes" id="UP000004318"/>
    </source>
</evidence>
<dbReference type="Proteomes" id="UP000004318">
    <property type="component" value="Unassembled WGS sequence"/>
</dbReference>
<dbReference type="OrthoDB" id="6305173at2"/>
<reference evidence="2 3" key="1">
    <citation type="journal article" date="2010" name="J. Bacteriol.">
        <title>Genome sequences of Oceanicola granulosus HTCC2516(T) and Oceanicola batsensis HTCC2597(TDelta).</title>
        <authorList>
            <person name="Thrash J.C."/>
            <person name="Cho J.C."/>
            <person name="Vergin K.L."/>
            <person name="Giovannoni S.J."/>
        </authorList>
    </citation>
    <scope>NUCLEOTIDE SEQUENCE [LARGE SCALE GENOMIC DNA]</scope>
    <source>
        <strain evidence="3">ATCC BAA-863 / DSM 15984 / KCTC 12145 / HTCC2597</strain>
    </source>
</reference>
<evidence type="ECO:0000313" key="2">
    <source>
        <dbReference type="EMBL" id="EAQ04935.1"/>
    </source>
</evidence>
<dbReference type="InterPro" id="IPR006141">
    <property type="entry name" value="Intein_N"/>
</dbReference>
<keyword evidence="3" id="KW-1185">Reference proteome</keyword>
<dbReference type="Pfam" id="PF13403">
    <property type="entry name" value="Hint_2"/>
    <property type="match status" value="1"/>
</dbReference>
<dbReference type="GO" id="GO:0016539">
    <property type="term" value="P:intein-mediated protein splicing"/>
    <property type="evidence" value="ECO:0007669"/>
    <property type="project" value="InterPro"/>
</dbReference>
<dbReference type="STRING" id="252305.OB2597_06615"/>
<dbReference type="Gene3D" id="2.170.16.10">
    <property type="entry name" value="Hedgehog/Intein (Hint) domain"/>
    <property type="match status" value="1"/>
</dbReference>
<organism evidence="2 3">
    <name type="scientific">Pseudooceanicola batsensis (strain ATCC BAA-863 / DSM 15984 / KCTC 12145 / HTCC2597)</name>
    <name type="common">Oceanicola batsensis</name>
    <dbReference type="NCBI Taxonomy" id="252305"/>
    <lineage>
        <taxon>Bacteria</taxon>
        <taxon>Pseudomonadati</taxon>
        <taxon>Pseudomonadota</taxon>
        <taxon>Alphaproteobacteria</taxon>
        <taxon>Rhodobacterales</taxon>
        <taxon>Paracoccaceae</taxon>
        <taxon>Pseudooceanicola</taxon>
    </lineage>
</organism>
<sequence length="235" mass="26005">MTQGQADVIAADIADVDVDLWVTNDTIIMPVCLAAGTRVLTTRGERAIENLAVGDLVVTADRGAVPIRWIGSSTYLARDFAVDPRHLPIRIKAGCLGNDVPSRDLVVSPQHRILLASKVVERMFANDEILVPAKRLLGLPGVEVMRSCREVIYMHLLFDEHEVFFAEHTPVESLLMGPMAMRSFSREQVEEIKAVFPELVGADTVPASARPMPQAGRANRLVKRYLKNEMQPLEL</sequence>
<dbReference type="InterPro" id="IPR028992">
    <property type="entry name" value="Hedgehog/Intein_dom"/>
</dbReference>
<comment type="caution">
    <text evidence="2">The sequence shown here is derived from an EMBL/GenBank/DDBJ whole genome shotgun (WGS) entry which is preliminary data.</text>
</comment>
<dbReference type="SUPFAM" id="SSF51294">
    <property type="entry name" value="Hedgehog/intein (Hint) domain"/>
    <property type="match status" value="1"/>
</dbReference>
<proteinExistence type="predicted"/>
<dbReference type="EMBL" id="AAMO01000001">
    <property type="protein sequence ID" value="EAQ04935.1"/>
    <property type="molecule type" value="Genomic_DNA"/>
</dbReference>
<dbReference type="InterPro" id="IPR036844">
    <property type="entry name" value="Hint_dom_sf"/>
</dbReference>
<dbReference type="PROSITE" id="PS50817">
    <property type="entry name" value="INTEIN_N_TER"/>
    <property type="match status" value="1"/>
</dbReference>
<dbReference type="AlphaFoldDB" id="A3TTF8"/>
<dbReference type="eggNOG" id="COG2931">
    <property type="taxonomic scope" value="Bacteria"/>
</dbReference>